<evidence type="ECO:0000256" key="5">
    <source>
        <dbReference type="ARBA" id="ARBA00022970"/>
    </source>
</evidence>
<evidence type="ECO:0000256" key="6">
    <source>
        <dbReference type="SAM" id="MobiDB-lite"/>
    </source>
</evidence>
<proteinExistence type="inferred from homology"/>
<keyword evidence="9" id="KW-1185">Reference proteome</keyword>
<evidence type="ECO:0000256" key="3">
    <source>
        <dbReference type="ARBA" id="ARBA00022448"/>
    </source>
</evidence>
<dbReference type="eggNOG" id="ENOG502QPJF">
    <property type="taxonomic scope" value="Eukaryota"/>
</dbReference>
<evidence type="ECO:0000259" key="7">
    <source>
        <dbReference type="PROSITE" id="PS51836"/>
    </source>
</evidence>
<accession>J7S4B6</accession>
<dbReference type="KEGG" id="kng:KNAG_0C00960"/>
<feature type="region of interest" description="Disordered" evidence="6">
    <location>
        <begin position="510"/>
        <end position="575"/>
    </location>
</feature>
<evidence type="ECO:0000256" key="4">
    <source>
        <dbReference type="ARBA" id="ARBA00022927"/>
    </source>
</evidence>
<dbReference type="GO" id="GO:0071230">
    <property type="term" value="P:cellular response to amino acid stimulus"/>
    <property type="evidence" value="ECO:0007669"/>
    <property type="project" value="EnsemblFungi"/>
</dbReference>
<organism evidence="8 9">
    <name type="scientific">Huiozyma naganishii (strain ATCC MYA-139 / BCRC 22969 / CBS 8797 / KCTC 17520 / NBRC 10181 / NCYC 3082 / Yp74L-3)</name>
    <name type="common">Yeast</name>
    <name type="synonym">Kazachstania naganishii</name>
    <dbReference type="NCBI Taxonomy" id="1071383"/>
    <lineage>
        <taxon>Eukaryota</taxon>
        <taxon>Fungi</taxon>
        <taxon>Dikarya</taxon>
        <taxon>Ascomycota</taxon>
        <taxon>Saccharomycotina</taxon>
        <taxon>Saccharomycetes</taxon>
        <taxon>Saccharomycetales</taxon>
        <taxon>Saccharomycetaceae</taxon>
        <taxon>Huiozyma</taxon>
    </lineage>
</organism>
<dbReference type="GO" id="GO:0005096">
    <property type="term" value="F:GTPase activator activity"/>
    <property type="evidence" value="ECO:0007669"/>
    <property type="project" value="EnsemblFungi"/>
</dbReference>
<dbReference type="STRING" id="1071383.J7S4B6"/>
<evidence type="ECO:0000256" key="1">
    <source>
        <dbReference type="ARBA" id="ARBA00010162"/>
    </source>
</evidence>
<dbReference type="Pfam" id="PF18639">
    <property type="entry name" value="Longin_2"/>
    <property type="match status" value="1"/>
</dbReference>
<dbReference type="RefSeq" id="XP_022463455.1">
    <property type="nucleotide sequence ID" value="XM_022606795.1"/>
</dbReference>
<dbReference type="GeneID" id="34524889"/>
<reference evidence="8 9" key="1">
    <citation type="journal article" date="2011" name="Proc. Natl. Acad. Sci. U.S.A.">
        <title>Evolutionary erosion of yeast sex chromosomes by mating-type switching accidents.</title>
        <authorList>
            <person name="Gordon J.L."/>
            <person name="Armisen D."/>
            <person name="Proux-Wera E."/>
            <person name="Oheigeartaigh S.S."/>
            <person name="Byrne K.P."/>
            <person name="Wolfe K.H."/>
        </authorList>
    </citation>
    <scope>NUCLEOTIDE SEQUENCE [LARGE SCALE GENOMIC DNA]</scope>
    <source>
        <strain evidence="9">ATCC MYA-139 / BCRC 22969 / CBS 8797 / CCRC 22969 / KCTC 17520 / NBRC 10181 / NCYC 3082</strain>
    </source>
</reference>
<comment type="similarity">
    <text evidence="1">Belongs to the LST4 family.</text>
</comment>
<dbReference type="GO" id="GO:0015031">
    <property type="term" value="P:protein transport"/>
    <property type="evidence" value="ECO:0007669"/>
    <property type="project" value="UniProtKB-KW"/>
</dbReference>
<name>J7S4B6_HUIN7</name>
<dbReference type="PROSITE" id="PS51836">
    <property type="entry name" value="DENN_FNIP12"/>
    <property type="match status" value="1"/>
</dbReference>
<dbReference type="GO" id="GO:1904263">
    <property type="term" value="P:positive regulation of TORC1 signaling"/>
    <property type="evidence" value="ECO:0007669"/>
    <property type="project" value="EnsemblFungi"/>
</dbReference>
<dbReference type="InterPro" id="IPR037545">
    <property type="entry name" value="DENN_FNIP1/2"/>
</dbReference>
<gene>
    <name evidence="8" type="primary">KNAG0C00960</name>
    <name evidence="8" type="ordered locus">KNAG_0C00960</name>
</gene>
<keyword evidence="4" id="KW-0653">Protein transport</keyword>
<dbReference type="EMBL" id="HE978316">
    <property type="protein sequence ID" value="CCK69209.1"/>
    <property type="molecule type" value="Genomic_DNA"/>
</dbReference>
<dbReference type="GO" id="GO:1990877">
    <property type="term" value="C:FNIP-folliculin RagC/D GAP"/>
    <property type="evidence" value="ECO:0007669"/>
    <property type="project" value="EnsemblFungi"/>
</dbReference>
<dbReference type="OMA" id="SEYDEYP"/>
<dbReference type="OrthoDB" id="4063558at2759"/>
<dbReference type="Proteomes" id="UP000006310">
    <property type="component" value="Chromosome 3"/>
</dbReference>
<evidence type="ECO:0000256" key="2">
    <source>
        <dbReference type="ARBA" id="ARBA00013394"/>
    </source>
</evidence>
<evidence type="ECO:0000313" key="8">
    <source>
        <dbReference type="EMBL" id="CCK69209.1"/>
    </source>
</evidence>
<dbReference type="GO" id="GO:0006865">
    <property type="term" value="P:amino acid transport"/>
    <property type="evidence" value="ECO:0007669"/>
    <property type="project" value="UniProtKB-KW"/>
</dbReference>
<dbReference type="AlphaFoldDB" id="J7S4B6"/>
<reference evidence="9" key="2">
    <citation type="submission" date="2012-08" db="EMBL/GenBank/DDBJ databases">
        <title>Genome sequence of Kazachstania naganishii.</title>
        <authorList>
            <person name="Gordon J.L."/>
            <person name="Armisen D."/>
            <person name="Proux-Wera E."/>
            <person name="OhEigeartaigh S.S."/>
            <person name="Byrne K.P."/>
            <person name="Wolfe K.H."/>
        </authorList>
    </citation>
    <scope>NUCLEOTIDE SEQUENCE [LARGE SCALE GENOMIC DNA]</scope>
    <source>
        <strain evidence="9">ATCC MYA-139 / BCRC 22969 / CBS 8797 / CCRC 22969 / KCTC 17520 / NBRC 10181 / NCYC 3082</strain>
    </source>
</reference>
<protein>
    <recommendedName>
        <fullName evidence="2">Protein LST4</fullName>
    </recommendedName>
</protein>
<feature type="compositionally biased region" description="Polar residues" evidence="6">
    <location>
        <begin position="529"/>
        <end position="547"/>
    </location>
</feature>
<feature type="domain" description="UDENN FNIP1/2-type" evidence="7">
    <location>
        <begin position="128"/>
        <end position="806"/>
    </location>
</feature>
<feature type="compositionally biased region" description="Polar residues" evidence="6">
    <location>
        <begin position="556"/>
        <end position="568"/>
    </location>
</feature>
<evidence type="ECO:0000313" key="9">
    <source>
        <dbReference type="Proteomes" id="UP000006310"/>
    </source>
</evidence>
<dbReference type="HOGENOM" id="CLU_010482_0_0_1"/>
<keyword evidence="5" id="KW-0029">Amino-acid transport</keyword>
<keyword evidence="3" id="KW-0813">Transport</keyword>
<sequence length="806" mass="90521">MLGNLLANGNASSGNKLVVGGNNPNGPNALRNFGNLKITKQPGGPNTKHADGAPSTGTVGGLTTEGLSAAATAATTATAHHEFWGRPAMHAPPILDHMADELKFKLLGSKVVPFANTVDTLDSQHTRENSYAFRLLLAEETGQMACRNNFRVSLDYTFSRGSPLERIRTSELKEYIFGSMVRATESLLENDKFRTIPNSDFVLITRIFRFEDFPNRFSISLCIPNSLFSVVSEIWQDITRWLTQTQTIVLGYLERKNSLKKHHEGAFLPLDYSAAFPKDVDKAVQSLQRKLLPCFRSYSEIPRLFLYPDYSIDFVNTWFKDVFSWLEIKDGPKLNFLSTLLASVVLYFKTSLLQSKSTRVVLLSGNMVVANKLIFLVSGILEPRCRAKLDHLITKEEPQFADDHLQPERQKFEYDKHAADVHDDITVTSENSPSSINSKYHTTTKGWEIPKKSTSLRSVSISSDSSGAEVIQPSSLKSGSSSFKYLSSSLSSQPGSYGSWFNKRPTFHDYSSQSPTGGKGNDSWERIPTTLTLNGPLQRTTSSTSLHQVFGRPSGGPSNQTPQQSPSISEYDEYPWFGTPESPRIDSFYSANKKRMPYDVPLKEFNIERDCQKVKQSDLISQAFDSICKSSDSKKDMPDGCEISRENNMSAPVFDVNIDDPHCRDGFLETLPLYTSYLTHFNYWFQVQSIPITPDCDQQIVSAMKRDLMTELFSMTLVVSLRTREIRKLIMKRDVDSEPGCGIKQKNKKIFNNGKYGKISPQFSACISFMDGSFKAAKLVYESKNIDESYRNKRILEIFSSIINYS</sequence>
<dbReference type="GO" id="GO:0005774">
    <property type="term" value="C:vacuolar membrane"/>
    <property type="evidence" value="ECO:0007669"/>
    <property type="project" value="EnsemblFungi"/>
</dbReference>
<feature type="region of interest" description="Disordered" evidence="6">
    <location>
        <begin position="38"/>
        <end position="61"/>
    </location>
</feature>
<dbReference type="InterPro" id="IPR041153">
    <property type="entry name" value="LST4_longin"/>
</dbReference>